<dbReference type="Pfam" id="PF01408">
    <property type="entry name" value="GFO_IDH_MocA"/>
    <property type="match status" value="1"/>
</dbReference>
<dbReference type="Pfam" id="PF22725">
    <property type="entry name" value="GFO_IDH_MocA_C3"/>
    <property type="match status" value="1"/>
</dbReference>
<evidence type="ECO:0000256" key="2">
    <source>
        <dbReference type="ARBA" id="ARBA00023002"/>
    </source>
</evidence>
<keyword evidence="2" id="KW-0560">Oxidoreductase</keyword>
<dbReference type="InterPro" id="IPR036291">
    <property type="entry name" value="NAD(P)-bd_dom_sf"/>
</dbReference>
<sequence length="375" mass="42964">MGNQPVELDLVIDPEMPKNKSFRIGCIGAGFIMRDCHLIAYKEAGFNPYAIASRTFETAKSTAELRGIQKVYPTWDELIEDEEIEILDIAIPPDQQLSVVQKAVKHKHIRGILCQKPLAMNLDEAYEIVKLCEEAGIKLAVNSNMRYDPAMRALKSLLDQNVLGDAVLATIEMRAIPHWQDFLHQYKHIEILNMGIHHIDVFRYLFGNPERITAVTRKDPRTSFDHIDGISQYTFQYENDLMATSLDDVWAWPGEGTEEDIYIKWRVEGLDGMAQGTFGWPKFPERCPSTLAFTSKRFPDRWIRPTWDRVWFPDAFQGTMAQLLRAVETDTEPEISGKDNLSTMAAIDACYRSIDEKRTVKFSEVTTEGDESCYR</sequence>
<evidence type="ECO:0000259" key="3">
    <source>
        <dbReference type="Pfam" id="PF01408"/>
    </source>
</evidence>
<dbReference type="SUPFAM" id="SSF55347">
    <property type="entry name" value="Glyceraldehyde-3-phosphate dehydrogenase-like, C-terminal domain"/>
    <property type="match status" value="1"/>
</dbReference>
<name>A0A1M4T3A2_9BACL</name>
<keyword evidence="6" id="KW-1185">Reference proteome</keyword>
<gene>
    <name evidence="5" type="ORF">SAMN05444392_101283</name>
</gene>
<reference evidence="5 6" key="1">
    <citation type="submission" date="2016-11" db="EMBL/GenBank/DDBJ databases">
        <authorList>
            <person name="Jaros S."/>
            <person name="Januszkiewicz K."/>
            <person name="Wedrychowicz H."/>
        </authorList>
    </citation>
    <scope>NUCLEOTIDE SEQUENCE [LARGE SCALE GENOMIC DNA]</scope>
    <source>
        <strain evidence="5 6">DSM 44666</strain>
    </source>
</reference>
<evidence type="ECO:0000256" key="1">
    <source>
        <dbReference type="ARBA" id="ARBA00010928"/>
    </source>
</evidence>
<dbReference type="Gene3D" id="3.40.50.720">
    <property type="entry name" value="NAD(P)-binding Rossmann-like Domain"/>
    <property type="match status" value="1"/>
</dbReference>
<dbReference type="RefSeq" id="WP_073150780.1">
    <property type="nucleotide sequence ID" value="NZ_FQVL01000001.1"/>
</dbReference>
<evidence type="ECO:0000313" key="5">
    <source>
        <dbReference type="EMBL" id="SHE38828.1"/>
    </source>
</evidence>
<feature type="domain" description="GFO/IDH/MocA-like oxidoreductase" evidence="4">
    <location>
        <begin position="152"/>
        <end position="269"/>
    </location>
</feature>
<dbReference type="AlphaFoldDB" id="A0A1M4T3A2"/>
<dbReference type="InterPro" id="IPR000683">
    <property type="entry name" value="Gfo/Idh/MocA-like_OxRdtase_N"/>
</dbReference>
<accession>A0A1M4T3A2</accession>
<dbReference type="PANTHER" id="PTHR43708">
    <property type="entry name" value="CONSERVED EXPRESSED OXIDOREDUCTASE (EUROFUNG)"/>
    <property type="match status" value="1"/>
</dbReference>
<protein>
    <submittedName>
        <fullName evidence="5">Predicted dehydrogenase</fullName>
    </submittedName>
</protein>
<dbReference type="InterPro" id="IPR055170">
    <property type="entry name" value="GFO_IDH_MocA-like_dom"/>
</dbReference>
<evidence type="ECO:0000313" key="6">
    <source>
        <dbReference type="Proteomes" id="UP000184476"/>
    </source>
</evidence>
<dbReference type="GO" id="GO:0000166">
    <property type="term" value="F:nucleotide binding"/>
    <property type="evidence" value="ECO:0007669"/>
    <property type="project" value="InterPro"/>
</dbReference>
<dbReference type="Gene3D" id="3.30.360.10">
    <property type="entry name" value="Dihydrodipicolinate Reductase, domain 2"/>
    <property type="match status" value="1"/>
</dbReference>
<dbReference type="InterPro" id="IPR051317">
    <property type="entry name" value="Gfo/Idh/MocA_oxidoreduct"/>
</dbReference>
<dbReference type="EMBL" id="FQVL01000001">
    <property type="protein sequence ID" value="SHE38828.1"/>
    <property type="molecule type" value="Genomic_DNA"/>
</dbReference>
<dbReference type="Proteomes" id="UP000184476">
    <property type="component" value="Unassembled WGS sequence"/>
</dbReference>
<dbReference type="GO" id="GO:0016491">
    <property type="term" value="F:oxidoreductase activity"/>
    <property type="evidence" value="ECO:0007669"/>
    <property type="project" value="UniProtKB-KW"/>
</dbReference>
<dbReference type="OrthoDB" id="6183734at2"/>
<dbReference type="SUPFAM" id="SSF51735">
    <property type="entry name" value="NAD(P)-binding Rossmann-fold domains"/>
    <property type="match status" value="1"/>
</dbReference>
<dbReference type="PANTHER" id="PTHR43708:SF5">
    <property type="entry name" value="CONSERVED EXPRESSED OXIDOREDUCTASE (EUROFUNG)-RELATED"/>
    <property type="match status" value="1"/>
</dbReference>
<evidence type="ECO:0000259" key="4">
    <source>
        <dbReference type="Pfam" id="PF22725"/>
    </source>
</evidence>
<comment type="similarity">
    <text evidence="1">Belongs to the Gfo/Idh/MocA family.</text>
</comment>
<proteinExistence type="inferred from homology"/>
<dbReference type="STRING" id="112248.SAMN05444392_101283"/>
<feature type="domain" description="Gfo/Idh/MocA-like oxidoreductase N-terminal" evidence="3">
    <location>
        <begin position="22"/>
        <end position="142"/>
    </location>
</feature>
<organism evidence="5 6">
    <name type="scientific">Seinonella peptonophila</name>
    <dbReference type="NCBI Taxonomy" id="112248"/>
    <lineage>
        <taxon>Bacteria</taxon>
        <taxon>Bacillati</taxon>
        <taxon>Bacillota</taxon>
        <taxon>Bacilli</taxon>
        <taxon>Bacillales</taxon>
        <taxon>Thermoactinomycetaceae</taxon>
        <taxon>Seinonella</taxon>
    </lineage>
</organism>